<dbReference type="OrthoDB" id="5974330at2759"/>
<evidence type="ECO:0000313" key="1">
    <source>
        <dbReference type="EMBL" id="NOV39840.1"/>
    </source>
</evidence>
<dbReference type="EMBL" id="GHWJ01007103">
    <property type="protein sequence ID" value="NOV39840.1"/>
    <property type="molecule type" value="Transcribed_RNA"/>
</dbReference>
<protein>
    <submittedName>
        <fullName evidence="1">Putative transcription factor mafg</fullName>
    </submittedName>
</protein>
<proteinExistence type="predicted"/>
<organism evidence="1">
    <name type="scientific">Rhipicephalus microplus</name>
    <name type="common">Cattle tick</name>
    <name type="synonym">Boophilus microplus</name>
    <dbReference type="NCBI Taxonomy" id="6941"/>
    <lineage>
        <taxon>Eukaryota</taxon>
        <taxon>Metazoa</taxon>
        <taxon>Ecdysozoa</taxon>
        <taxon>Arthropoda</taxon>
        <taxon>Chelicerata</taxon>
        <taxon>Arachnida</taxon>
        <taxon>Acari</taxon>
        <taxon>Parasitiformes</taxon>
        <taxon>Ixodida</taxon>
        <taxon>Ixodoidea</taxon>
        <taxon>Ixodidae</taxon>
        <taxon>Rhipicephalinae</taxon>
        <taxon>Rhipicephalus</taxon>
        <taxon>Boophilus</taxon>
    </lineage>
</organism>
<dbReference type="VEuPathDB" id="VectorBase:LOC119164951"/>
<sequence length="253" mass="27149">MNSTTGINVEQFGSSATASHAETGWDSCQERQQPIGAGQGSQNGSQARNNEGCTPLDDAFAICQELDLFHRQHSVFDAPREKASKISSYACYIRGYLVVFGLQSLDVCADRFLLFFQVSALLDSTCPADCRVAPVLEHASQVLEGTCLLAIKVGRAHPNVQLPHRHADELASRQPQGLANGKRITQGRAAFIVPSLRTILQALTCSNRLLSLLTTIPACFSMRCGGTGTKLLDVDAGCGIHGTCLSTTVKINK</sequence>
<reference evidence="1" key="1">
    <citation type="submission" date="2019-09" db="EMBL/GenBank/DDBJ databases">
        <title>Organ-specific transcriptomic study of the physiology of the cattle tick, Rhipicephalus microplus.</title>
        <authorList>
            <person name="Tirloni L."/>
            <person name="Braz G."/>
            <person name="Gandara A.C.P."/>
            <person name="Sabadin G.A."/>
            <person name="da Silva R.M."/>
            <person name="Guizzo M.G."/>
            <person name="Machado J.A."/>
            <person name="Costa E.P."/>
            <person name="Gomes H.F."/>
            <person name="Moraes J."/>
            <person name="Mota M.B.S."/>
            <person name="Mesquita R.D."/>
            <person name="Alvarenga P.H."/>
            <person name="Alves F."/>
            <person name="Seixas A."/>
            <person name="da Fonseca R.N."/>
            <person name="Fogaca A."/>
            <person name="Logullo C."/>
            <person name="Tanaka A."/>
            <person name="Daffre S."/>
            <person name="Termignoni C."/>
            <person name="Vaz I.S.Jr."/>
            <person name="Oliveira P.L."/>
            <person name="Ribeiro J.M."/>
        </authorList>
    </citation>
    <scope>NUCLEOTIDE SEQUENCE</scope>
    <source>
        <strain evidence="1">Porto Alegre</strain>
    </source>
</reference>
<name>A0A6M2D2D3_RHIMP</name>
<accession>A0A6M2D2D3</accession>
<dbReference type="AlphaFoldDB" id="A0A6M2D2D3"/>